<name>D1NSU6_9BIFI</name>
<dbReference type="AlphaFoldDB" id="D1NSU6"/>
<accession>D1NSU6</accession>
<reference evidence="2 3" key="1">
    <citation type="submission" date="2009-11" db="EMBL/GenBank/DDBJ databases">
        <authorList>
            <person name="Weinstock G."/>
            <person name="Sodergren E."/>
            <person name="Clifton S."/>
            <person name="Fulton L."/>
            <person name="Fulton B."/>
            <person name="Courtney L."/>
            <person name="Fronick C."/>
            <person name="Harrison M."/>
            <person name="Strong C."/>
            <person name="Farmer C."/>
            <person name="Delahaunty K."/>
            <person name="Markovic C."/>
            <person name="Hall O."/>
            <person name="Minx P."/>
            <person name="Tomlinson C."/>
            <person name="Mitreva M."/>
            <person name="Nelson J."/>
            <person name="Hou S."/>
            <person name="Wollam A."/>
            <person name="Pepin K.H."/>
            <person name="Johnson M."/>
            <person name="Bhonagiri V."/>
            <person name="Nash W.E."/>
            <person name="Warren W."/>
            <person name="Chinwalla A."/>
            <person name="Mardis E.R."/>
            <person name="Wilson R.K."/>
        </authorList>
    </citation>
    <scope>NUCLEOTIDE SEQUENCE [LARGE SCALE GENOMIC DNA]</scope>
    <source>
        <strain evidence="2 3">DSM 20093</strain>
    </source>
</reference>
<gene>
    <name evidence="2" type="ORF">BIFGAL_02856</name>
</gene>
<evidence type="ECO:0000256" key="1">
    <source>
        <dbReference type="SAM" id="Phobius"/>
    </source>
</evidence>
<comment type="caution">
    <text evidence="2">The sequence shown here is derived from an EMBL/GenBank/DDBJ whole genome shotgun (WGS) entry which is preliminary data.</text>
</comment>
<protein>
    <submittedName>
        <fullName evidence="2">Uncharacterized protein</fullName>
    </submittedName>
</protein>
<feature type="transmembrane region" description="Helical" evidence="1">
    <location>
        <begin position="12"/>
        <end position="36"/>
    </location>
</feature>
<keyword evidence="1" id="KW-0472">Membrane</keyword>
<sequence length="55" mass="5885">MHTIACNNIRRTLIHAGLIIIAGVLGVSLSACGGTATDAATVWRTSVTYRWMLRA</sequence>
<proteinExistence type="predicted"/>
<evidence type="ECO:0000313" key="3">
    <source>
        <dbReference type="Proteomes" id="UP000003656"/>
    </source>
</evidence>
<keyword evidence="1" id="KW-0812">Transmembrane</keyword>
<evidence type="ECO:0000313" key="2">
    <source>
        <dbReference type="EMBL" id="EFA23748.1"/>
    </source>
</evidence>
<dbReference type="EMBL" id="ABXB03000001">
    <property type="protein sequence ID" value="EFA23748.1"/>
    <property type="molecule type" value="Genomic_DNA"/>
</dbReference>
<organism evidence="2 3">
    <name type="scientific">Bifidobacterium gallicum DSM 20093 = LMG 11596</name>
    <dbReference type="NCBI Taxonomy" id="561180"/>
    <lineage>
        <taxon>Bacteria</taxon>
        <taxon>Bacillati</taxon>
        <taxon>Actinomycetota</taxon>
        <taxon>Actinomycetes</taxon>
        <taxon>Bifidobacteriales</taxon>
        <taxon>Bifidobacteriaceae</taxon>
        <taxon>Bifidobacterium</taxon>
    </lineage>
</organism>
<dbReference type="Proteomes" id="UP000003656">
    <property type="component" value="Unassembled WGS sequence"/>
</dbReference>
<keyword evidence="1" id="KW-1133">Transmembrane helix</keyword>